<dbReference type="InterPro" id="IPR026444">
    <property type="entry name" value="Secre_tail"/>
</dbReference>
<gene>
    <name evidence="1" type="ORF">HMPREF9448_00468</name>
</gene>
<proteinExistence type="predicted"/>
<dbReference type="Proteomes" id="UP000006044">
    <property type="component" value="Unassembled WGS sequence"/>
</dbReference>
<protein>
    <submittedName>
        <fullName evidence="1">Por secretion system C-terminal sorting domain-containing protein</fullName>
    </submittedName>
</protein>
<keyword evidence="2" id="KW-1185">Reference proteome</keyword>
<dbReference type="STRING" id="742726.HMPREF9448_00468"/>
<reference evidence="1 2" key="1">
    <citation type="submission" date="2012-08" db="EMBL/GenBank/DDBJ databases">
        <title>The Genome Sequence of Barnesiella intestinihominis YIT 11860.</title>
        <authorList>
            <consortium name="The Broad Institute Genome Sequencing Platform"/>
            <person name="Earl A."/>
            <person name="Ward D."/>
            <person name="Feldgarden M."/>
            <person name="Gevers D."/>
            <person name="Morotomi M."/>
            <person name="Walker B."/>
            <person name="Young S.K."/>
            <person name="Zeng Q."/>
            <person name="Gargeya S."/>
            <person name="Fitzgerald M."/>
            <person name="Haas B."/>
            <person name="Abouelleil A."/>
            <person name="Alvarado L."/>
            <person name="Arachchi H.M."/>
            <person name="Berlin A.M."/>
            <person name="Chapman S.B."/>
            <person name="Goldberg J."/>
            <person name="Griggs A."/>
            <person name="Gujja S."/>
            <person name="Hansen M."/>
            <person name="Howarth C."/>
            <person name="Imamovic A."/>
            <person name="Larimer J."/>
            <person name="McCowen C."/>
            <person name="Montmayeur A."/>
            <person name="Murphy C."/>
            <person name="Neiman D."/>
            <person name="Pearson M."/>
            <person name="Priest M."/>
            <person name="Roberts A."/>
            <person name="Saif S."/>
            <person name="Shea T."/>
            <person name="Sisk P."/>
            <person name="Sykes S."/>
            <person name="Wortman J."/>
            <person name="Nusbaum C."/>
            <person name="Birren B."/>
        </authorList>
    </citation>
    <scope>NUCLEOTIDE SEQUENCE [LARGE SCALE GENOMIC DNA]</scope>
    <source>
        <strain evidence="1 2">YIT 11860</strain>
    </source>
</reference>
<dbReference type="NCBIfam" id="TIGR04183">
    <property type="entry name" value="Por_Secre_tail"/>
    <property type="match status" value="1"/>
</dbReference>
<organism evidence="1 2">
    <name type="scientific">Barnesiella intestinihominis YIT 11860</name>
    <dbReference type="NCBI Taxonomy" id="742726"/>
    <lineage>
        <taxon>Bacteria</taxon>
        <taxon>Pseudomonadati</taxon>
        <taxon>Bacteroidota</taxon>
        <taxon>Bacteroidia</taxon>
        <taxon>Bacteroidales</taxon>
        <taxon>Barnesiellaceae</taxon>
        <taxon>Barnesiella</taxon>
    </lineage>
</organism>
<name>K0X7B5_9BACT</name>
<dbReference type="EMBL" id="ADLE01000001">
    <property type="protein sequence ID" value="EJZ66291.1"/>
    <property type="molecule type" value="Genomic_DNA"/>
</dbReference>
<sequence length="314" mass="36135">MIYIIFTNKLFHYLKEKVIIMRKITLLVLLFAVVGNIKAAHYEYIPLVRDGVEWGYSQQLFGKSYYRNLIQADTIVNNIAYKKFYTFKSCSETADENLAFIRESGKQVYITFNKLLMPVESLCDREYLIYDFGVKEGETITRFDWITQKSVSSTISKIDTVEIANTLRQRFWTGDKVLWIEGIGVEDGDLLRPGCSTDVSGLDTQDKLVYVKGPDGNIEYETSDAVNDPCYSGIEEVDRDDDIVIIRNGRNLEIAVNDTKFRMIELVDISGRMVWCEYLDGRGKIVLSTADYPRGIYVIVLSSNEDRITRRVIF</sequence>
<evidence type="ECO:0000313" key="1">
    <source>
        <dbReference type="EMBL" id="EJZ66291.1"/>
    </source>
</evidence>
<accession>K0X7B5</accession>
<dbReference type="HOGENOM" id="CLU_884713_0_0_10"/>
<dbReference type="AlphaFoldDB" id="K0X7B5"/>
<comment type="caution">
    <text evidence="1">The sequence shown here is derived from an EMBL/GenBank/DDBJ whole genome shotgun (WGS) entry which is preliminary data.</text>
</comment>
<evidence type="ECO:0000313" key="2">
    <source>
        <dbReference type="Proteomes" id="UP000006044"/>
    </source>
</evidence>